<dbReference type="Gene3D" id="3.10.450.40">
    <property type="match status" value="1"/>
</dbReference>
<dbReference type="Pfam" id="PF04965">
    <property type="entry name" value="GPW_gp25"/>
    <property type="match status" value="1"/>
</dbReference>
<dbReference type="Proteomes" id="UP000563426">
    <property type="component" value="Unassembled WGS sequence"/>
</dbReference>
<dbReference type="RefSeq" id="WP_171435689.1">
    <property type="nucleotide sequence ID" value="NZ_JABFJV010000078.1"/>
</dbReference>
<organism evidence="2 3">
    <name type="scientific">Corallococcus exercitus</name>
    <dbReference type="NCBI Taxonomy" id="2316736"/>
    <lineage>
        <taxon>Bacteria</taxon>
        <taxon>Pseudomonadati</taxon>
        <taxon>Myxococcota</taxon>
        <taxon>Myxococcia</taxon>
        <taxon>Myxococcales</taxon>
        <taxon>Cystobacterineae</taxon>
        <taxon>Myxococcaceae</taxon>
        <taxon>Corallococcus</taxon>
    </lineage>
</organism>
<dbReference type="InterPro" id="IPR007048">
    <property type="entry name" value="IraD/Gp25-like"/>
</dbReference>
<keyword evidence="3" id="KW-1185">Reference proteome</keyword>
<gene>
    <name evidence="2" type="ORF">HMI49_15760</name>
</gene>
<comment type="caution">
    <text evidence="2">The sequence shown here is derived from an EMBL/GenBank/DDBJ whole genome shotgun (WGS) entry which is preliminary data.</text>
</comment>
<proteinExistence type="predicted"/>
<accession>A0A7Y4NSE2</accession>
<dbReference type="SUPFAM" id="SSF160719">
    <property type="entry name" value="gpW/gp25-like"/>
    <property type="match status" value="1"/>
</dbReference>
<evidence type="ECO:0000313" key="2">
    <source>
        <dbReference type="EMBL" id="NOK34656.1"/>
    </source>
</evidence>
<evidence type="ECO:0000259" key="1">
    <source>
        <dbReference type="Pfam" id="PF04965"/>
    </source>
</evidence>
<name>A0A7Y4NSE2_9BACT</name>
<sequence length="119" mass="13369">MTNFGFPFRLDGRGRTAGADADDHVKQLIEQLLFTSPGERINRPAFGTAVRQLVFSPLSDEIASATQFIIQGALQQWLADVIQVNAVEVRAVDSRLQVTVQYVVRRTQQRQVTQITREV</sequence>
<protein>
    <submittedName>
        <fullName evidence="2">GPW/gp25 family protein</fullName>
    </submittedName>
</protein>
<dbReference type="AlphaFoldDB" id="A0A7Y4NSE2"/>
<reference evidence="2 3" key="1">
    <citation type="submission" date="2020-05" db="EMBL/GenBank/DDBJ databases">
        <authorList>
            <person name="Whitworth D."/>
        </authorList>
    </citation>
    <scope>NUCLEOTIDE SEQUENCE [LARGE SCALE GENOMIC DNA]</scope>
    <source>
        <strain evidence="2 3">AB043B</strain>
    </source>
</reference>
<feature type="domain" description="IraD/Gp25-like" evidence="1">
    <location>
        <begin position="20"/>
        <end position="108"/>
    </location>
</feature>
<dbReference type="EMBL" id="JABFJV010000078">
    <property type="protein sequence ID" value="NOK34656.1"/>
    <property type="molecule type" value="Genomic_DNA"/>
</dbReference>
<evidence type="ECO:0000313" key="3">
    <source>
        <dbReference type="Proteomes" id="UP000563426"/>
    </source>
</evidence>